<feature type="chain" id="PRO_5013213285" evidence="3">
    <location>
        <begin position="25"/>
        <end position="399"/>
    </location>
</feature>
<organism evidence="4 5">
    <name type="scientific">Candidatus Planktophila sulfonica</name>
    <dbReference type="NCBI Taxonomy" id="1884904"/>
    <lineage>
        <taxon>Bacteria</taxon>
        <taxon>Bacillati</taxon>
        <taxon>Actinomycetota</taxon>
        <taxon>Actinomycetes</taxon>
        <taxon>Candidatus Nanopelagicales</taxon>
        <taxon>Candidatus Nanopelagicaceae</taxon>
        <taxon>Candidatus Planktophila</taxon>
    </lineage>
</organism>
<dbReference type="GO" id="GO:0000270">
    <property type="term" value="P:peptidoglycan metabolic process"/>
    <property type="evidence" value="ECO:0007669"/>
    <property type="project" value="TreeGrafter"/>
</dbReference>
<dbReference type="InterPro" id="IPR000667">
    <property type="entry name" value="Peptidase_S13"/>
</dbReference>
<keyword evidence="3" id="KW-0732">Signal</keyword>
<dbReference type="GO" id="GO:0004185">
    <property type="term" value="F:serine-type carboxypeptidase activity"/>
    <property type="evidence" value="ECO:0007669"/>
    <property type="project" value="InterPro"/>
</dbReference>
<protein>
    <submittedName>
        <fullName evidence="4">D-alanyl-D-alanine carboxypeptidase / D-alanyl-D-alanine-endopeptidase (Penicillin-binding protein 4)</fullName>
    </submittedName>
</protein>
<evidence type="ECO:0000256" key="3">
    <source>
        <dbReference type="SAM" id="SignalP"/>
    </source>
</evidence>
<evidence type="ECO:0000313" key="5">
    <source>
        <dbReference type="Proteomes" id="UP000217215"/>
    </source>
</evidence>
<dbReference type="PANTHER" id="PTHR30023:SF0">
    <property type="entry name" value="PENICILLIN-SENSITIVE CARBOXYPEPTIDASE A"/>
    <property type="match status" value="1"/>
</dbReference>
<dbReference type="InterPro" id="IPR012338">
    <property type="entry name" value="Beta-lactam/transpept-like"/>
</dbReference>
<dbReference type="PRINTS" id="PR00922">
    <property type="entry name" value="DADACBPTASE3"/>
</dbReference>
<dbReference type="RefSeq" id="WP_095674022.1">
    <property type="nucleotide sequence ID" value="NZ_CP016773.1"/>
</dbReference>
<sequence>MKKFGILACLIFAIPNISPIQASAVDPLSVAATFERLTASSALANPSVAVIDQLTGAVVFEKSAYSPRKPASVLKIYSAAAALTYMDPTERFTTSAWVGVNEKSIVIHGSLDPWMSLNDSVAKKMGRTSIPRIEYNALSALQEANPGSIRNSTIYYSDLYSQDVANIKAFFAKRGVKAAMKRVSSEKALELSGEEILSSQSPELQEMLAFALTWSDNLLTERIARLASQAAGYPLNNEGVARTFDEVLTGLGVDSKGLLARDASGLSHENRITAIQVARLLAKIRTDAKFAPLISGLPIGGITGTLKKRFVDTAPEAIGLVKAKTGTLNGTTNLAGYVEAGDREYVFVIIADRLNRSSRAEKFARSTVDRILGKVAAPLLPIFPVQPAEVVAVEVVTTA</sequence>
<dbReference type="GO" id="GO:0006508">
    <property type="term" value="P:proteolysis"/>
    <property type="evidence" value="ECO:0007669"/>
    <property type="project" value="InterPro"/>
</dbReference>
<dbReference type="Gene3D" id="3.40.710.10">
    <property type="entry name" value="DD-peptidase/beta-lactamase superfamily"/>
    <property type="match status" value="2"/>
</dbReference>
<dbReference type="Pfam" id="PF02113">
    <property type="entry name" value="Peptidase_S13"/>
    <property type="match status" value="2"/>
</dbReference>
<keyword evidence="4" id="KW-0645">Protease</keyword>
<evidence type="ECO:0000256" key="2">
    <source>
        <dbReference type="ARBA" id="ARBA00022801"/>
    </source>
</evidence>
<accession>A0A249KIF1</accession>
<comment type="similarity">
    <text evidence="1">Belongs to the peptidase S13 family.</text>
</comment>
<gene>
    <name evidence="4" type="ORF">A1sIA56_06150</name>
</gene>
<dbReference type="AlphaFoldDB" id="A0A249KIF1"/>
<dbReference type="OrthoDB" id="9802627at2"/>
<keyword evidence="4" id="KW-0121">Carboxypeptidase</keyword>
<dbReference type="EMBL" id="CP016773">
    <property type="protein sequence ID" value="ASY16459.1"/>
    <property type="molecule type" value="Genomic_DNA"/>
</dbReference>
<feature type="signal peptide" evidence="3">
    <location>
        <begin position="1"/>
        <end position="24"/>
    </location>
</feature>
<keyword evidence="2" id="KW-0378">Hydrolase</keyword>
<dbReference type="PANTHER" id="PTHR30023">
    <property type="entry name" value="D-ALANYL-D-ALANINE CARBOXYPEPTIDASE"/>
    <property type="match status" value="1"/>
</dbReference>
<dbReference type="SUPFAM" id="SSF56601">
    <property type="entry name" value="beta-lactamase/transpeptidase-like"/>
    <property type="match status" value="1"/>
</dbReference>
<keyword evidence="5" id="KW-1185">Reference proteome</keyword>
<reference evidence="4 5" key="1">
    <citation type="submission" date="2016-07" db="EMBL/GenBank/DDBJ databases">
        <title>High microdiversification within the ubiquitous acI lineage of Actinobacteria.</title>
        <authorList>
            <person name="Neuenschwander S.M."/>
            <person name="Salcher M."/>
            <person name="Ghai R."/>
            <person name="Pernthaler J."/>
        </authorList>
    </citation>
    <scope>NUCLEOTIDE SEQUENCE [LARGE SCALE GENOMIC DNA]</scope>
    <source>
        <strain evidence="4">MMS-IA-56</strain>
    </source>
</reference>
<dbReference type="Proteomes" id="UP000217215">
    <property type="component" value="Chromosome"/>
</dbReference>
<evidence type="ECO:0000313" key="4">
    <source>
        <dbReference type="EMBL" id="ASY16459.1"/>
    </source>
</evidence>
<evidence type="ECO:0000256" key="1">
    <source>
        <dbReference type="ARBA" id="ARBA00006096"/>
    </source>
</evidence>
<dbReference type="KEGG" id="psuf:A1sIA56_06150"/>
<proteinExistence type="inferred from homology"/>
<name>A0A249KIF1_9ACTN</name>